<feature type="transmembrane region" description="Helical" evidence="6">
    <location>
        <begin position="199"/>
        <end position="225"/>
    </location>
</feature>
<dbReference type="NCBIfam" id="TIGR00765">
    <property type="entry name" value="yihY_not_rbn"/>
    <property type="match status" value="1"/>
</dbReference>
<feature type="transmembrane region" description="Helical" evidence="6">
    <location>
        <begin position="6"/>
        <end position="22"/>
    </location>
</feature>
<accession>A0AB39KPZ0</accession>
<evidence type="ECO:0000256" key="4">
    <source>
        <dbReference type="ARBA" id="ARBA00022989"/>
    </source>
</evidence>
<keyword evidence="3 6" id="KW-0812">Transmembrane</keyword>
<dbReference type="AlphaFoldDB" id="A0AB39KPZ0"/>
<dbReference type="PANTHER" id="PTHR30213">
    <property type="entry name" value="INNER MEMBRANE PROTEIN YHJD"/>
    <property type="match status" value="1"/>
</dbReference>
<feature type="transmembrane region" description="Helical" evidence="6">
    <location>
        <begin position="237"/>
        <end position="260"/>
    </location>
</feature>
<evidence type="ECO:0000256" key="5">
    <source>
        <dbReference type="ARBA" id="ARBA00023136"/>
    </source>
</evidence>
<evidence type="ECO:0000313" key="7">
    <source>
        <dbReference type="EMBL" id="XDO95765.1"/>
    </source>
</evidence>
<evidence type="ECO:0000256" key="6">
    <source>
        <dbReference type="SAM" id="Phobius"/>
    </source>
</evidence>
<name>A0AB39KPZ0_9CAUL</name>
<dbReference type="PANTHER" id="PTHR30213:SF0">
    <property type="entry name" value="UPF0761 MEMBRANE PROTEIN YIHY"/>
    <property type="match status" value="1"/>
</dbReference>
<evidence type="ECO:0000256" key="1">
    <source>
        <dbReference type="ARBA" id="ARBA00004651"/>
    </source>
</evidence>
<dbReference type="EMBL" id="CP158375">
    <property type="protein sequence ID" value="XDO95765.1"/>
    <property type="molecule type" value="Genomic_DNA"/>
</dbReference>
<evidence type="ECO:0000256" key="3">
    <source>
        <dbReference type="ARBA" id="ARBA00022692"/>
    </source>
</evidence>
<dbReference type="InterPro" id="IPR017039">
    <property type="entry name" value="Virul_fac_BrkB"/>
</dbReference>
<gene>
    <name evidence="7" type="ORF">ABOZ73_13280</name>
</gene>
<comment type="subcellular location">
    <subcellularLocation>
        <location evidence="1">Cell membrane</location>
        <topology evidence="1">Multi-pass membrane protein</topology>
    </subcellularLocation>
</comment>
<sequence>MDRKRVANLIPWAGLLAVAILWPRKDKAALDAEPVAGLSEQRVLPPHEFDSQEPRRGRAAMRPHHIPLLGWRDILWRTILEISADGLPAVAGGVTFYALLAIFPAIGVFVSVYGLFADVATVQKQLQDMSVIFPASVVQIVGEQMLRLASQQQEKLGVALIISLLLSAWSANAGMRALFNGLNVAYDEVEKRNFAVVSLMSYGFTVAALGVLVLATGVLVAAPLALEWIGFSRAELWWIPLRWAAVAALAAFAFAVLYRYAPCRARARWRWVIIGAAFAALFWLAGSLGFSWYVNTMAHYDATYGPLGAVIAFMVWVWFSVMAILLGAELNAEIEHQTAIDSTTGPERPMGERGAVMADSVGLAFHPLASLKKEAERARRIAGGAWTRVRRR</sequence>
<protein>
    <submittedName>
        <fullName evidence="7">YihY/virulence factor BrkB family protein</fullName>
    </submittedName>
</protein>
<dbReference type="GO" id="GO:0005886">
    <property type="term" value="C:plasma membrane"/>
    <property type="evidence" value="ECO:0007669"/>
    <property type="project" value="UniProtKB-SubCell"/>
</dbReference>
<feature type="transmembrane region" description="Helical" evidence="6">
    <location>
        <begin position="96"/>
        <end position="116"/>
    </location>
</feature>
<keyword evidence="2" id="KW-1003">Cell membrane</keyword>
<organism evidence="7">
    <name type="scientific">Caulobacter sp. 73W</name>
    <dbReference type="NCBI Taxonomy" id="3161137"/>
    <lineage>
        <taxon>Bacteria</taxon>
        <taxon>Pseudomonadati</taxon>
        <taxon>Pseudomonadota</taxon>
        <taxon>Alphaproteobacteria</taxon>
        <taxon>Caulobacterales</taxon>
        <taxon>Caulobacteraceae</taxon>
        <taxon>Caulobacter</taxon>
    </lineage>
</organism>
<feature type="transmembrane region" description="Helical" evidence="6">
    <location>
        <begin position="272"/>
        <end position="294"/>
    </location>
</feature>
<proteinExistence type="predicted"/>
<feature type="transmembrane region" description="Helical" evidence="6">
    <location>
        <begin position="306"/>
        <end position="328"/>
    </location>
</feature>
<evidence type="ECO:0000256" key="2">
    <source>
        <dbReference type="ARBA" id="ARBA00022475"/>
    </source>
</evidence>
<keyword evidence="5 6" id="KW-0472">Membrane</keyword>
<dbReference type="Pfam" id="PF03631">
    <property type="entry name" value="Virul_fac_BrkB"/>
    <property type="match status" value="1"/>
</dbReference>
<reference evidence="7" key="1">
    <citation type="submission" date="2024-06" db="EMBL/GenBank/DDBJ databases">
        <title>Caulobacter inopinatus, sp. nov.</title>
        <authorList>
            <person name="Donachie S.P."/>
        </authorList>
    </citation>
    <scope>NUCLEOTIDE SEQUENCE</scope>
    <source>
        <strain evidence="7">73W</strain>
    </source>
</reference>
<keyword evidence="4 6" id="KW-1133">Transmembrane helix</keyword>
<dbReference type="RefSeq" id="WP_369058608.1">
    <property type="nucleotide sequence ID" value="NZ_CP158375.1"/>
</dbReference>